<dbReference type="EMBL" id="JAGTIS010000001">
    <property type="protein sequence ID" value="MBT8764958.1"/>
    <property type="molecule type" value="Genomic_DNA"/>
</dbReference>
<dbReference type="Proteomes" id="UP001519667">
    <property type="component" value="Unassembled WGS sequence"/>
</dbReference>
<gene>
    <name evidence="1" type="ORF">J7302_02230</name>
</gene>
<comment type="caution">
    <text evidence="1">The sequence shown here is derived from an EMBL/GenBank/DDBJ whole genome shotgun (WGS) entry which is preliminary data.</text>
</comment>
<evidence type="ECO:0008006" key="3">
    <source>
        <dbReference type="Google" id="ProtNLM"/>
    </source>
</evidence>
<dbReference type="RefSeq" id="WP_215369695.1">
    <property type="nucleotide sequence ID" value="NZ_JAGTIS010000001.1"/>
</dbReference>
<sequence>MARDYTDGRYKVYLGRTAGAPRVGRIDGDEFVRSDSNQLLYRLEGKDVYDMSGEHVGEIMDAGDFAMVVKRSPTSIDCILVFVPE</sequence>
<proteinExistence type="predicted"/>
<accession>A0ABS5XB88</accession>
<keyword evidence="2" id="KW-1185">Reference proteome</keyword>
<evidence type="ECO:0000313" key="1">
    <source>
        <dbReference type="EMBL" id="MBT8764958.1"/>
    </source>
</evidence>
<protein>
    <recommendedName>
        <fullName evidence="3">PRC-barrel domain-containing protein</fullName>
    </recommendedName>
</protein>
<evidence type="ECO:0000313" key="2">
    <source>
        <dbReference type="Proteomes" id="UP001519667"/>
    </source>
</evidence>
<reference evidence="1 2" key="1">
    <citation type="submission" date="2021-04" db="EMBL/GenBank/DDBJ databases">
        <title>Pseudomonas boanensis sp. nov., a bacterium isolated from river water used for household purposes in Boane District, Mozambique.</title>
        <authorList>
            <person name="Nicklasson M."/>
            <person name="Martin-Rodriguez A.J."/>
            <person name="Thorell K."/>
            <person name="Neves L."/>
            <person name="Mussagy A."/>
            <person name="Rydberg H.A."/>
            <person name="Hernroth B."/>
            <person name="Svensson-Stadler L."/>
            <person name="Sjoling A."/>
        </authorList>
    </citation>
    <scope>NUCLEOTIDE SEQUENCE [LARGE SCALE GENOMIC DNA]</scope>
    <source>
        <strain evidence="1 2">DB1</strain>
    </source>
</reference>
<organism evidence="1 2">
    <name type="scientific">Metapseudomonas boanensis</name>
    <dbReference type="NCBI Taxonomy" id="2822138"/>
    <lineage>
        <taxon>Bacteria</taxon>
        <taxon>Pseudomonadati</taxon>
        <taxon>Pseudomonadota</taxon>
        <taxon>Gammaproteobacteria</taxon>
        <taxon>Pseudomonadales</taxon>
        <taxon>Pseudomonadaceae</taxon>
        <taxon>Metapseudomonas</taxon>
    </lineage>
</organism>
<name>A0ABS5XB88_9GAMM</name>